<comment type="caution">
    <text evidence="2">The sequence shown here is derived from an EMBL/GenBank/DDBJ whole genome shotgun (WGS) entry which is preliminary data.</text>
</comment>
<proteinExistence type="predicted"/>
<dbReference type="PROSITE" id="PS51186">
    <property type="entry name" value="GNAT"/>
    <property type="match status" value="1"/>
</dbReference>
<reference evidence="2 3" key="1">
    <citation type="submission" date="2019-03" db="EMBL/GenBank/DDBJ databases">
        <title>Genomic Encyclopedia of Type Strains, Phase III (KMG-III): the genomes of soil and plant-associated and newly described type strains.</title>
        <authorList>
            <person name="Whitman W."/>
        </authorList>
    </citation>
    <scope>NUCLEOTIDE SEQUENCE [LARGE SCALE GENOMIC DNA]</scope>
    <source>
        <strain evidence="2 3">VKM Ac-2575</strain>
    </source>
</reference>
<accession>A0A4R7TCB3</accession>
<dbReference type="InterPro" id="IPR000182">
    <property type="entry name" value="GNAT_dom"/>
</dbReference>
<feature type="domain" description="N-acetyltransferase" evidence="1">
    <location>
        <begin position="78"/>
        <end position="214"/>
    </location>
</feature>
<evidence type="ECO:0000313" key="2">
    <source>
        <dbReference type="EMBL" id="TDU89714.1"/>
    </source>
</evidence>
<organism evidence="2 3">
    <name type="scientific">Kribbella voronezhensis</name>
    <dbReference type="NCBI Taxonomy" id="2512212"/>
    <lineage>
        <taxon>Bacteria</taxon>
        <taxon>Bacillati</taxon>
        <taxon>Actinomycetota</taxon>
        <taxon>Actinomycetes</taxon>
        <taxon>Propionibacteriales</taxon>
        <taxon>Kribbellaceae</taxon>
        <taxon>Kribbella</taxon>
    </lineage>
</organism>
<evidence type="ECO:0000313" key="3">
    <source>
        <dbReference type="Proteomes" id="UP000295151"/>
    </source>
</evidence>
<keyword evidence="3" id="KW-1185">Reference proteome</keyword>
<dbReference type="SUPFAM" id="SSF55729">
    <property type="entry name" value="Acyl-CoA N-acyltransferases (Nat)"/>
    <property type="match status" value="1"/>
</dbReference>
<dbReference type="AlphaFoldDB" id="A0A4R7TCB3"/>
<protein>
    <recommendedName>
        <fullName evidence="1">N-acetyltransferase domain-containing protein</fullName>
    </recommendedName>
</protein>
<sequence length="214" mass="22640">MTTLADILRGIEGGTFPTPDLEVEVVPAPSEREACVVAFTAHIVVAADVTAEWVADRVPAGDLSAPLNPPFLFALEQLTGRRVNAIDAMLLAPALADAAERAIAVDGLTEFTDQTHPRIERAWRYRDGVRAYADPYGGLVVIGNGLAGRLECALEVPERARGKGHGRRLARAARALIPADAHIWAQVSPGNAASLRTFLAAGYTPVGSEALLTS</sequence>
<evidence type="ECO:0000259" key="1">
    <source>
        <dbReference type="PROSITE" id="PS51186"/>
    </source>
</evidence>
<dbReference type="RefSeq" id="WP_133979750.1">
    <property type="nucleotide sequence ID" value="NZ_SOCE01000001.1"/>
</dbReference>
<dbReference type="Proteomes" id="UP000295151">
    <property type="component" value="Unassembled WGS sequence"/>
</dbReference>
<dbReference type="EMBL" id="SOCE01000001">
    <property type="protein sequence ID" value="TDU89714.1"/>
    <property type="molecule type" value="Genomic_DNA"/>
</dbReference>
<name>A0A4R7TCB3_9ACTN</name>
<dbReference type="GO" id="GO:0016747">
    <property type="term" value="F:acyltransferase activity, transferring groups other than amino-acyl groups"/>
    <property type="evidence" value="ECO:0007669"/>
    <property type="project" value="InterPro"/>
</dbReference>
<dbReference type="InterPro" id="IPR016181">
    <property type="entry name" value="Acyl_CoA_acyltransferase"/>
</dbReference>
<dbReference type="Gene3D" id="3.40.630.30">
    <property type="match status" value="1"/>
</dbReference>
<gene>
    <name evidence="2" type="ORF">EV138_3290</name>
</gene>
<dbReference type="OrthoDB" id="7945430at2"/>